<dbReference type="PANTHER" id="PTHR47951:SF8">
    <property type="entry name" value="CYTOCHROME P450 93A2-LIKE"/>
    <property type="match status" value="1"/>
</dbReference>
<sequence length="307" mass="35158">MSFSPETRVTTLPNGFQVAIESNLPGCAATVGVWIDFESRFESDTTNGVAYFLECMVFNLMASHDTFRRGRRGILCLGFDSLRSCLNRHGVFGSRCDQNWCMLRKVWVGEMLSKVSLNMLYALRHREGWDSMRRIYANGKNSKMKKLGARLDRIFDFIINHHEVKGLSMEGIENKDREHKDLLQIFLQNEEGSKRILDKTQLKALFLDMVAAGTDTASSAVEWAMAELMNKPEKMERAQKELEQVVGMNNMVEETHLPKLPFLNAVVKEVLRLHPPGPFLVPRRTREPCVMLFFLNGVDTQNNVFFT</sequence>
<dbReference type="AlphaFoldDB" id="A0A438DIE3"/>
<dbReference type="GO" id="GO:0020037">
    <property type="term" value="F:heme binding"/>
    <property type="evidence" value="ECO:0007669"/>
    <property type="project" value="InterPro"/>
</dbReference>
<dbReference type="PRINTS" id="PR00463">
    <property type="entry name" value="EP450I"/>
</dbReference>
<reference evidence="2 3" key="1">
    <citation type="journal article" date="2018" name="PLoS Genet.">
        <title>Population sequencing reveals clonal diversity and ancestral inbreeding in the grapevine cultivar Chardonnay.</title>
        <authorList>
            <person name="Roach M.J."/>
            <person name="Johnson D.L."/>
            <person name="Bohlmann J."/>
            <person name="van Vuuren H.J."/>
            <person name="Jones S.J."/>
            <person name="Pretorius I.S."/>
            <person name="Schmidt S.A."/>
            <person name="Borneman A.R."/>
        </authorList>
    </citation>
    <scope>NUCLEOTIDE SEQUENCE [LARGE SCALE GENOMIC DNA]</scope>
    <source>
        <strain evidence="3">cv. Chardonnay</strain>
        <tissue evidence="2">Leaf</tissue>
    </source>
</reference>
<gene>
    <name evidence="2" type="primary">CYP76C4_11</name>
    <name evidence="2" type="ORF">CK203_085847</name>
</gene>
<dbReference type="InterPro" id="IPR001128">
    <property type="entry name" value="Cyt_P450"/>
</dbReference>
<feature type="domain" description="Peptidase M16 N-terminal" evidence="1">
    <location>
        <begin position="18"/>
        <end position="59"/>
    </location>
</feature>
<dbReference type="GO" id="GO:0004497">
    <property type="term" value="F:monooxygenase activity"/>
    <property type="evidence" value="ECO:0007669"/>
    <property type="project" value="InterPro"/>
</dbReference>
<proteinExistence type="predicted"/>
<evidence type="ECO:0000313" key="3">
    <source>
        <dbReference type="Proteomes" id="UP000288805"/>
    </source>
</evidence>
<dbReference type="Pfam" id="PF00067">
    <property type="entry name" value="p450"/>
    <property type="match status" value="1"/>
</dbReference>
<protein>
    <submittedName>
        <fullName evidence="2">Cytochrome P450 76C4</fullName>
    </submittedName>
</protein>
<dbReference type="Proteomes" id="UP000288805">
    <property type="component" value="Unassembled WGS sequence"/>
</dbReference>
<dbReference type="SUPFAM" id="SSF48264">
    <property type="entry name" value="Cytochrome P450"/>
    <property type="match status" value="1"/>
</dbReference>
<dbReference type="InterPro" id="IPR011249">
    <property type="entry name" value="Metalloenz_LuxS/M16"/>
</dbReference>
<name>A0A438DIE3_VITVI</name>
<dbReference type="InterPro" id="IPR036396">
    <property type="entry name" value="Cyt_P450_sf"/>
</dbReference>
<dbReference type="PRINTS" id="PR00385">
    <property type="entry name" value="P450"/>
</dbReference>
<evidence type="ECO:0000313" key="2">
    <source>
        <dbReference type="EMBL" id="RVW35247.1"/>
    </source>
</evidence>
<dbReference type="InterPro" id="IPR011765">
    <property type="entry name" value="Pept_M16_N"/>
</dbReference>
<dbReference type="Pfam" id="PF00675">
    <property type="entry name" value="Peptidase_M16"/>
    <property type="match status" value="1"/>
</dbReference>
<evidence type="ECO:0000259" key="1">
    <source>
        <dbReference type="Pfam" id="PF00675"/>
    </source>
</evidence>
<dbReference type="EMBL" id="QGNW01001610">
    <property type="protein sequence ID" value="RVW35247.1"/>
    <property type="molecule type" value="Genomic_DNA"/>
</dbReference>
<dbReference type="GO" id="GO:0005506">
    <property type="term" value="F:iron ion binding"/>
    <property type="evidence" value="ECO:0007669"/>
    <property type="project" value="InterPro"/>
</dbReference>
<comment type="caution">
    <text evidence="2">The sequence shown here is derived from an EMBL/GenBank/DDBJ whole genome shotgun (WGS) entry which is preliminary data.</text>
</comment>
<organism evidence="2 3">
    <name type="scientific">Vitis vinifera</name>
    <name type="common">Grape</name>
    <dbReference type="NCBI Taxonomy" id="29760"/>
    <lineage>
        <taxon>Eukaryota</taxon>
        <taxon>Viridiplantae</taxon>
        <taxon>Streptophyta</taxon>
        <taxon>Embryophyta</taxon>
        <taxon>Tracheophyta</taxon>
        <taxon>Spermatophyta</taxon>
        <taxon>Magnoliopsida</taxon>
        <taxon>eudicotyledons</taxon>
        <taxon>Gunneridae</taxon>
        <taxon>Pentapetalae</taxon>
        <taxon>rosids</taxon>
        <taxon>Vitales</taxon>
        <taxon>Vitaceae</taxon>
        <taxon>Viteae</taxon>
        <taxon>Vitis</taxon>
    </lineage>
</organism>
<dbReference type="Gene3D" id="3.30.830.10">
    <property type="entry name" value="Metalloenzyme, LuxS/M16 peptidase-like"/>
    <property type="match status" value="1"/>
</dbReference>
<dbReference type="SUPFAM" id="SSF63411">
    <property type="entry name" value="LuxS/MPP-like metallohydrolase"/>
    <property type="match status" value="1"/>
</dbReference>
<dbReference type="InterPro" id="IPR002401">
    <property type="entry name" value="Cyt_P450_E_grp-I"/>
</dbReference>
<dbReference type="PANTHER" id="PTHR47951">
    <property type="entry name" value="OS08G0547900 PROTEIN"/>
    <property type="match status" value="1"/>
</dbReference>
<dbReference type="GO" id="GO:0016705">
    <property type="term" value="F:oxidoreductase activity, acting on paired donors, with incorporation or reduction of molecular oxygen"/>
    <property type="evidence" value="ECO:0007669"/>
    <property type="project" value="InterPro"/>
</dbReference>
<accession>A0A438DIE3</accession>
<dbReference type="Gene3D" id="1.10.630.10">
    <property type="entry name" value="Cytochrome P450"/>
    <property type="match status" value="1"/>
</dbReference>